<dbReference type="AlphaFoldDB" id="A0A318D8A0"/>
<feature type="region of interest" description="Disordered" evidence="1">
    <location>
        <begin position="1"/>
        <end position="23"/>
    </location>
</feature>
<protein>
    <submittedName>
        <fullName evidence="2">Uncharacterized protein</fullName>
    </submittedName>
</protein>
<gene>
    <name evidence="2" type="ORF">DL796_11980</name>
</gene>
<feature type="region of interest" description="Disordered" evidence="1">
    <location>
        <begin position="373"/>
        <end position="427"/>
    </location>
</feature>
<feature type="region of interest" description="Disordered" evidence="1">
    <location>
        <begin position="447"/>
        <end position="493"/>
    </location>
</feature>
<feature type="compositionally biased region" description="Basic residues" evidence="1">
    <location>
        <begin position="51"/>
        <end position="63"/>
    </location>
</feature>
<dbReference type="GO" id="GO:0009653">
    <property type="term" value="P:anatomical structure morphogenesis"/>
    <property type="evidence" value="ECO:0007669"/>
    <property type="project" value="TreeGrafter"/>
</dbReference>
<dbReference type="Proteomes" id="UP000247689">
    <property type="component" value="Unassembled WGS sequence"/>
</dbReference>
<feature type="compositionally biased region" description="Basic and acidic residues" evidence="1">
    <location>
        <begin position="1"/>
        <end position="10"/>
    </location>
</feature>
<dbReference type="InterPro" id="IPR042636">
    <property type="entry name" value="ANKRD11"/>
</dbReference>
<keyword evidence="3" id="KW-1185">Reference proteome</keyword>
<comment type="caution">
    <text evidence="2">The sequence shown here is derived from an EMBL/GenBank/DDBJ whole genome shotgun (WGS) entry which is preliminary data.</text>
</comment>
<dbReference type="PANTHER" id="PTHR24145">
    <property type="entry name" value="ANKYRIN REPEAT DOMAIN-CONTAINING PROTEIN 11"/>
    <property type="match status" value="1"/>
</dbReference>
<feature type="region of interest" description="Disordered" evidence="1">
    <location>
        <begin position="195"/>
        <end position="255"/>
    </location>
</feature>
<evidence type="ECO:0000313" key="3">
    <source>
        <dbReference type="Proteomes" id="UP000247689"/>
    </source>
</evidence>
<feature type="region of interest" description="Disordered" evidence="1">
    <location>
        <begin position="618"/>
        <end position="673"/>
    </location>
</feature>
<dbReference type="PANTHER" id="PTHR24145:SF3">
    <property type="entry name" value="ANKYRIN REPEAT DOMAIN-CONTAINING PROTEIN 11"/>
    <property type="match status" value="1"/>
</dbReference>
<dbReference type="EMBL" id="QICH01000039">
    <property type="protein sequence ID" value="PXF62349.1"/>
    <property type="molecule type" value="Genomic_DNA"/>
</dbReference>
<evidence type="ECO:0000313" key="2">
    <source>
        <dbReference type="EMBL" id="PXF62349.1"/>
    </source>
</evidence>
<sequence>MESVKQVKEKRDHKKKSLVDGDETEKKMAEDIFKILNADEIVQKFDKQGKVVKKHKMKHKHKMKDKEKGRSQNILTGNDKFSKSLNLETDEFKQKVEISLNAETENLSIDRAKIVKHDKEHLKKEEKEKAFKVKSEEKDWMLKDEVGKACKEEKLRKIKDLSKDNYKSVKEEKDKIFKVDKEKPFKEKFSKEEKFKIHKDDKKKAKEKSLKGEKHLKQDKEKSAKDDKEKLRKDKVRKEESDYEDPKTKSHFLDSDDRFSVSDHEEKWFSDLSSSSSVYDVKGEANWAIPVKDFKEHKDGTAGKLAVESMKEECKEKRKESKLKDKRELNEKRYDKDCLRKKDREYVDKSVEKKKDELDKQKLGQGCFLEKEKRRKDSIESVKDRKDKDAIENIKERKDTVAEFNKERKDLKGKADDISKPDSKECGNESFFKEKFESDFSGRTLEARERHYSGKEKEKKDGTERKEKVKIEKYKEKSKDRASVEIEKEKNEKSLTDKFLKDKDADKEKLFRELGGFKDKKESKEKNKDIFSRDKDRKMLSELSKEKRDKNAMEKHVEKDKDFAERKEKEKTDKHKGVDTELGKEMSWHSIANDIFTDESGDELDYCDKELGNNEMCKTDLLPDKEETKAEKELFPHEKHRKYSADKQHSAEKPREKEFKDKKKDKLLIDCGK</sequence>
<proteinExistence type="predicted"/>
<reference evidence="2 3" key="1">
    <citation type="submission" date="2018-05" db="EMBL/GenBank/DDBJ databases">
        <title>Kangiella spongicola genome sequence.</title>
        <authorList>
            <person name="Maclea K.S."/>
            <person name="Goen A.E."/>
            <person name="Kelley C."/>
            <person name="Underriner A."/>
            <person name="Silverwood T."/>
            <person name="Trachtenberg A.M."/>
        </authorList>
    </citation>
    <scope>NUCLEOTIDE SEQUENCE [LARGE SCALE GENOMIC DNA]</scope>
    <source>
        <strain evidence="2 3">ATCC BAA-2076</strain>
    </source>
</reference>
<accession>A0A318D8A0</accession>
<feature type="region of interest" description="Disordered" evidence="1">
    <location>
        <begin position="520"/>
        <end position="581"/>
    </location>
</feature>
<organism evidence="2 3">
    <name type="scientific">Kangiella spongicola</name>
    <dbReference type="NCBI Taxonomy" id="796379"/>
    <lineage>
        <taxon>Bacteria</taxon>
        <taxon>Pseudomonadati</taxon>
        <taxon>Pseudomonadota</taxon>
        <taxon>Gammaproteobacteria</taxon>
        <taxon>Kangiellales</taxon>
        <taxon>Kangiellaceae</taxon>
        <taxon>Kangiella</taxon>
    </lineage>
</organism>
<evidence type="ECO:0000256" key="1">
    <source>
        <dbReference type="SAM" id="MobiDB-lite"/>
    </source>
</evidence>
<name>A0A318D8A0_9GAMM</name>
<feature type="region of interest" description="Disordered" evidence="1">
    <location>
        <begin position="51"/>
        <end position="77"/>
    </location>
</feature>